<accession>A0A1I2FIY0</accession>
<dbReference type="PIRSF" id="PIRSF002825">
    <property type="entry name" value="CfbpA"/>
    <property type="match status" value="1"/>
</dbReference>
<evidence type="ECO:0000256" key="4">
    <source>
        <dbReference type="SAM" id="SignalP"/>
    </source>
</evidence>
<dbReference type="PROSITE" id="PS51257">
    <property type="entry name" value="PROKAR_LIPOPROTEIN"/>
    <property type="match status" value="1"/>
</dbReference>
<evidence type="ECO:0000313" key="5">
    <source>
        <dbReference type="EMBL" id="SFF04728.1"/>
    </source>
</evidence>
<feature type="binding site" evidence="3">
    <location>
        <position position="234"/>
    </location>
    <ligand>
        <name>Fe cation</name>
        <dbReference type="ChEBI" id="CHEBI:24875"/>
    </ligand>
</feature>
<dbReference type="GO" id="GO:0046872">
    <property type="term" value="F:metal ion binding"/>
    <property type="evidence" value="ECO:0007669"/>
    <property type="project" value="UniProtKB-KW"/>
</dbReference>
<dbReference type="SUPFAM" id="SSF53850">
    <property type="entry name" value="Periplasmic binding protein-like II"/>
    <property type="match status" value="1"/>
</dbReference>
<name>A0A1I2FIY0_9BACT</name>
<proteinExistence type="inferred from homology"/>
<organism evidence="5 6">
    <name type="scientific">Thermoflexibacter ruber</name>
    <dbReference type="NCBI Taxonomy" id="1003"/>
    <lineage>
        <taxon>Bacteria</taxon>
        <taxon>Pseudomonadati</taxon>
        <taxon>Bacteroidota</taxon>
        <taxon>Cytophagia</taxon>
        <taxon>Cytophagales</taxon>
        <taxon>Thermoflexibacteraceae</taxon>
        <taxon>Thermoflexibacter</taxon>
    </lineage>
</organism>
<dbReference type="PANTHER" id="PTHR30006:SF15">
    <property type="entry name" value="IRON-UTILIZATION PERIPLASMIC PROTEIN"/>
    <property type="match status" value="1"/>
</dbReference>
<dbReference type="AlphaFoldDB" id="A0A1I2FIY0"/>
<dbReference type="OrthoDB" id="9769319at2"/>
<dbReference type="EMBL" id="FONY01000014">
    <property type="protein sequence ID" value="SFF04728.1"/>
    <property type="molecule type" value="Genomic_DNA"/>
</dbReference>
<feature type="binding site" evidence="3">
    <location>
        <position position="46"/>
    </location>
    <ligand>
        <name>Fe cation</name>
        <dbReference type="ChEBI" id="CHEBI:24875"/>
    </ligand>
</feature>
<feature type="signal peptide" evidence="4">
    <location>
        <begin position="1"/>
        <end position="20"/>
    </location>
</feature>
<evidence type="ECO:0000256" key="1">
    <source>
        <dbReference type="ARBA" id="ARBA00008520"/>
    </source>
</evidence>
<keyword evidence="3" id="KW-0408">Iron</keyword>
<keyword evidence="6" id="KW-1185">Reference proteome</keyword>
<keyword evidence="2 4" id="KW-0732">Signal</keyword>
<dbReference type="RefSeq" id="WP_091544198.1">
    <property type="nucleotide sequence ID" value="NZ_FONY01000014.1"/>
</dbReference>
<dbReference type="Gene3D" id="3.40.190.10">
    <property type="entry name" value="Periplasmic binding protein-like II"/>
    <property type="match status" value="2"/>
</dbReference>
<dbReference type="InterPro" id="IPR026045">
    <property type="entry name" value="Ferric-bd"/>
</dbReference>
<dbReference type="STRING" id="1003.SAMN04488541_10144"/>
<feature type="binding site" evidence="3">
    <location>
        <position position="233"/>
    </location>
    <ligand>
        <name>Fe cation</name>
        <dbReference type="ChEBI" id="CHEBI:24875"/>
    </ligand>
</feature>
<evidence type="ECO:0000313" key="6">
    <source>
        <dbReference type="Proteomes" id="UP000199513"/>
    </source>
</evidence>
<dbReference type="GO" id="GO:0030288">
    <property type="term" value="C:outer membrane-bounded periplasmic space"/>
    <property type="evidence" value="ECO:0007669"/>
    <property type="project" value="TreeGrafter"/>
</dbReference>
<dbReference type="Pfam" id="PF01547">
    <property type="entry name" value="SBP_bac_1"/>
    <property type="match status" value="1"/>
</dbReference>
<gene>
    <name evidence="5" type="ORF">SAMN04488541_10144</name>
</gene>
<evidence type="ECO:0000256" key="2">
    <source>
        <dbReference type="ARBA" id="ARBA00022729"/>
    </source>
</evidence>
<comment type="similarity">
    <text evidence="1">Belongs to the bacterial solute-binding protein 1 family.</text>
</comment>
<dbReference type="Proteomes" id="UP000199513">
    <property type="component" value="Unassembled WGS sequence"/>
</dbReference>
<sequence length="351" mass="39044">MKIKHISFLACWITAFLFTACGSQTTNESQSTTTLSQEVNVYTHRHYDSDVLLFEEFTKQTGIKVNVIKANADELMQRMEMEGENSPADVLLTVDAGRLYRAKEKGLLQPISSEVIKQNVPAYLIDKDDYWVALTQRGRVIVYAKDKVNPQELSTYQALTDNKWKKKILVRSSDNIYNQSLLASIIAHEGEQAAKKWAEGIVKNMARDPKGNDNDQVTALVAGEGDLAIVNTYYVAKMLAEAPNAKEIAGKIGVFFPNQNTYGAHFNVSGGGVAKYAPHKENAIKLLEFLTSEKAQQIFAEANQEYPIKSGINISPTLQSFGTFKADTIDLDLLGKYNSTAVKIFDQVGWK</sequence>
<reference evidence="6" key="1">
    <citation type="submission" date="2016-10" db="EMBL/GenBank/DDBJ databases">
        <authorList>
            <person name="Varghese N."/>
            <person name="Submissions S."/>
        </authorList>
    </citation>
    <scope>NUCLEOTIDE SEQUENCE [LARGE SCALE GENOMIC DNA]</scope>
    <source>
        <strain>GEY</strain>
        <strain evidence="6">DSM 9560</strain>
    </source>
</reference>
<evidence type="ECO:0000256" key="3">
    <source>
        <dbReference type="PIRSR" id="PIRSR002825-1"/>
    </source>
</evidence>
<feature type="chain" id="PRO_5011469762" evidence="4">
    <location>
        <begin position="21"/>
        <end position="351"/>
    </location>
</feature>
<dbReference type="PANTHER" id="PTHR30006">
    <property type="entry name" value="THIAMINE-BINDING PERIPLASMIC PROTEIN-RELATED"/>
    <property type="match status" value="1"/>
</dbReference>
<keyword evidence="3" id="KW-0479">Metal-binding</keyword>
<dbReference type="CDD" id="cd13542">
    <property type="entry name" value="PBP2_FutA1_ilke"/>
    <property type="match status" value="1"/>
</dbReference>
<protein>
    <submittedName>
        <fullName evidence="5">Iron(III) transport system substrate-binding protein</fullName>
    </submittedName>
</protein>
<dbReference type="InterPro" id="IPR006059">
    <property type="entry name" value="SBP"/>
</dbReference>